<keyword evidence="3" id="KW-1185">Reference proteome</keyword>
<reference evidence="2" key="1">
    <citation type="journal article" date="2020" name="Stud. Mycol.">
        <title>101 Dothideomycetes genomes: a test case for predicting lifestyles and emergence of pathogens.</title>
        <authorList>
            <person name="Haridas S."/>
            <person name="Albert R."/>
            <person name="Binder M."/>
            <person name="Bloem J."/>
            <person name="Labutti K."/>
            <person name="Salamov A."/>
            <person name="Andreopoulos B."/>
            <person name="Baker S."/>
            <person name="Barry K."/>
            <person name="Bills G."/>
            <person name="Bluhm B."/>
            <person name="Cannon C."/>
            <person name="Castanera R."/>
            <person name="Culley D."/>
            <person name="Daum C."/>
            <person name="Ezra D."/>
            <person name="Gonzalez J."/>
            <person name="Henrissat B."/>
            <person name="Kuo A."/>
            <person name="Liang C."/>
            <person name="Lipzen A."/>
            <person name="Lutzoni F."/>
            <person name="Magnuson J."/>
            <person name="Mondo S."/>
            <person name="Nolan M."/>
            <person name="Ohm R."/>
            <person name="Pangilinan J."/>
            <person name="Park H.-J."/>
            <person name="Ramirez L."/>
            <person name="Alfaro M."/>
            <person name="Sun H."/>
            <person name="Tritt A."/>
            <person name="Yoshinaga Y."/>
            <person name="Zwiers L.-H."/>
            <person name="Turgeon B."/>
            <person name="Goodwin S."/>
            <person name="Spatafora J."/>
            <person name="Crous P."/>
            <person name="Grigoriev I."/>
        </authorList>
    </citation>
    <scope>NUCLEOTIDE SEQUENCE</scope>
    <source>
        <strain evidence="2">CBS 122367</strain>
    </source>
</reference>
<evidence type="ECO:0000313" key="2">
    <source>
        <dbReference type="EMBL" id="KAF2684729.1"/>
    </source>
</evidence>
<feature type="transmembrane region" description="Helical" evidence="1">
    <location>
        <begin position="46"/>
        <end position="66"/>
    </location>
</feature>
<evidence type="ECO:0000313" key="3">
    <source>
        <dbReference type="Proteomes" id="UP000799291"/>
    </source>
</evidence>
<accession>A0A6G1J3L1</accession>
<sequence length="68" mass="6896">MPTGISLRSFPQSVGFAAPLWGPSGVVTPFAAFAESGSSSGFVDTGVPGVVGCFTVAGFWLFLHIMGS</sequence>
<dbReference type="AlphaFoldDB" id="A0A6G1J3L1"/>
<keyword evidence="1" id="KW-0812">Transmembrane</keyword>
<name>A0A6G1J3L1_9PLEO</name>
<proteinExistence type="predicted"/>
<protein>
    <submittedName>
        <fullName evidence="2">Uncharacterized protein</fullName>
    </submittedName>
</protein>
<dbReference type="EMBL" id="MU005580">
    <property type="protein sequence ID" value="KAF2684729.1"/>
    <property type="molecule type" value="Genomic_DNA"/>
</dbReference>
<gene>
    <name evidence="2" type="ORF">K458DRAFT_417597</name>
</gene>
<keyword evidence="1" id="KW-1133">Transmembrane helix</keyword>
<dbReference type="Proteomes" id="UP000799291">
    <property type="component" value="Unassembled WGS sequence"/>
</dbReference>
<keyword evidence="1" id="KW-0472">Membrane</keyword>
<organism evidence="2 3">
    <name type="scientific">Lentithecium fluviatile CBS 122367</name>
    <dbReference type="NCBI Taxonomy" id="1168545"/>
    <lineage>
        <taxon>Eukaryota</taxon>
        <taxon>Fungi</taxon>
        <taxon>Dikarya</taxon>
        <taxon>Ascomycota</taxon>
        <taxon>Pezizomycotina</taxon>
        <taxon>Dothideomycetes</taxon>
        <taxon>Pleosporomycetidae</taxon>
        <taxon>Pleosporales</taxon>
        <taxon>Massarineae</taxon>
        <taxon>Lentitheciaceae</taxon>
        <taxon>Lentithecium</taxon>
    </lineage>
</organism>
<evidence type="ECO:0000256" key="1">
    <source>
        <dbReference type="SAM" id="Phobius"/>
    </source>
</evidence>